<keyword evidence="2" id="KW-0812">Transmembrane</keyword>
<dbReference type="PANTHER" id="PTHR46214:SF30">
    <property type="entry name" value="OS01G0850200 PROTEIN"/>
    <property type="match status" value="1"/>
</dbReference>
<keyword evidence="4" id="KW-1185">Reference proteome</keyword>
<reference evidence="3 4" key="1">
    <citation type="submission" date="2019-09" db="EMBL/GenBank/DDBJ databases">
        <title>A chromosome-level genome assembly of the Chinese tupelo Nyssa sinensis.</title>
        <authorList>
            <person name="Yang X."/>
            <person name="Kang M."/>
            <person name="Yang Y."/>
            <person name="Xiong H."/>
            <person name="Wang M."/>
            <person name="Zhang Z."/>
            <person name="Wang Z."/>
            <person name="Wu H."/>
            <person name="Ma T."/>
            <person name="Liu J."/>
            <person name="Xi Z."/>
        </authorList>
    </citation>
    <scope>NUCLEOTIDE SEQUENCE [LARGE SCALE GENOMIC DNA]</scope>
    <source>
        <strain evidence="3">J267</strain>
        <tissue evidence="3">Leaf</tissue>
    </source>
</reference>
<evidence type="ECO:0000256" key="2">
    <source>
        <dbReference type="SAM" id="Phobius"/>
    </source>
</evidence>
<feature type="compositionally biased region" description="Basic and acidic residues" evidence="1">
    <location>
        <begin position="1"/>
        <end position="21"/>
    </location>
</feature>
<feature type="transmembrane region" description="Helical" evidence="2">
    <location>
        <begin position="162"/>
        <end position="180"/>
    </location>
</feature>
<sequence>MATVVDKSHVDLENGGGHHDSAALSGVRRSNRSSTTSDAYNHSWHSPEDSTPCGSSHDERKSSNVSGTEIVGVSEKGRDSSLSECSAEVDLEGGVSEIKRPGSRLRATKPVRSVDQLHAMLPGANEAELIEQWNEANDAAVAAAVAPVPLAETRNFWQGHRFLNFLLACMVFAFVISWLFHFNVPS</sequence>
<feature type="region of interest" description="Disordered" evidence="1">
    <location>
        <begin position="1"/>
        <end position="85"/>
    </location>
</feature>
<keyword evidence="2" id="KW-1133">Transmembrane helix</keyword>
<name>A0A5J5AYT1_9ASTE</name>
<dbReference type="EMBL" id="CM018041">
    <property type="protein sequence ID" value="KAA8534131.1"/>
    <property type="molecule type" value="Genomic_DNA"/>
</dbReference>
<evidence type="ECO:0000313" key="4">
    <source>
        <dbReference type="Proteomes" id="UP000325577"/>
    </source>
</evidence>
<dbReference type="AlphaFoldDB" id="A0A5J5AYT1"/>
<proteinExistence type="predicted"/>
<protein>
    <submittedName>
        <fullName evidence="3">Uncharacterized protein</fullName>
    </submittedName>
</protein>
<feature type="compositionally biased region" description="Polar residues" evidence="1">
    <location>
        <begin position="32"/>
        <end position="44"/>
    </location>
</feature>
<dbReference type="Proteomes" id="UP000325577">
    <property type="component" value="Linkage Group LG18"/>
</dbReference>
<accession>A0A5J5AYT1</accession>
<gene>
    <name evidence="3" type="ORF">F0562_031676</name>
</gene>
<evidence type="ECO:0000256" key="1">
    <source>
        <dbReference type="SAM" id="MobiDB-lite"/>
    </source>
</evidence>
<keyword evidence="2" id="KW-0472">Membrane</keyword>
<evidence type="ECO:0000313" key="3">
    <source>
        <dbReference type="EMBL" id="KAA8534131.1"/>
    </source>
</evidence>
<dbReference type="PANTHER" id="PTHR46214">
    <property type="entry name" value="ZINC FINGER, RING-CH-TYPE"/>
    <property type="match status" value="1"/>
</dbReference>
<dbReference type="OrthoDB" id="1912066at2759"/>
<organism evidence="3 4">
    <name type="scientific">Nyssa sinensis</name>
    <dbReference type="NCBI Taxonomy" id="561372"/>
    <lineage>
        <taxon>Eukaryota</taxon>
        <taxon>Viridiplantae</taxon>
        <taxon>Streptophyta</taxon>
        <taxon>Embryophyta</taxon>
        <taxon>Tracheophyta</taxon>
        <taxon>Spermatophyta</taxon>
        <taxon>Magnoliopsida</taxon>
        <taxon>eudicotyledons</taxon>
        <taxon>Gunneridae</taxon>
        <taxon>Pentapetalae</taxon>
        <taxon>asterids</taxon>
        <taxon>Cornales</taxon>
        <taxon>Nyssaceae</taxon>
        <taxon>Nyssa</taxon>
    </lineage>
</organism>